<proteinExistence type="predicted"/>
<accession>A0A941JUX4</accession>
<reference evidence="2" key="1">
    <citation type="submission" date="2021-02" db="EMBL/GenBank/DDBJ databases">
        <title>Metagenome analyses of Stigonema ocellatum DSM 106950, Chlorogloea purpurea SAG 13.99 and Gomphosphaeria aponina DSM 107014.</title>
        <authorList>
            <person name="Marter P."/>
            <person name="Huang S."/>
        </authorList>
    </citation>
    <scope>NUCLEOTIDE SEQUENCE</scope>
    <source>
        <strain evidence="2">JP213</strain>
    </source>
</reference>
<dbReference type="AlphaFoldDB" id="A0A941JUX4"/>
<dbReference type="Pfam" id="PF14423">
    <property type="entry name" value="Imm5"/>
    <property type="match status" value="1"/>
</dbReference>
<dbReference type="InterPro" id="IPR025675">
    <property type="entry name" value="Imm5"/>
</dbReference>
<sequence length="228" mass="25715">MLIPAILHQKIETAKAAMYNHPHHDLNLGYRQDIWAALGLNMDGAEVSYTVPRKRRAMLAILAATRVIPVWEGIWSIDYTPHCILGAARLVLNGTLEVNKARSYRDDNWGKLESLATFPQYQSSAYQKAISAGLSAISALGAALDDEQFDKDQINYDLTDADVDAYYNDSSFWAANAIAGAIWEPNSDAIKRRSFWEWWLSKAVTNAWWAFTDNSRAETFPRQMELIA</sequence>
<comment type="caution">
    <text evidence="2">The sequence shown here is derived from an EMBL/GenBank/DDBJ whole genome shotgun (WGS) entry which is preliminary data.</text>
</comment>
<dbReference type="Proteomes" id="UP000767446">
    <property type="component" value="Unassembled WGS sequence"/>
</dbReference>
<organism evidence="2 3">
    <name type="scientific">Gomphosphaeria aponina SAG 52.96 = DSM 107014</name>
    <dbReference type="NCBI Taxonomy" id="1521640"/>
    <lineage>
        <taxon>Bacteria</taxon>
        <taxon>Bacillati</taxon>
        <taxon>Cyanobacteriota</taxon>
        <taxon>Cyanophyceae</taxon>
        <taxon>Oscillatoriophycideae</taxon>
        <taxon>Chroococcales</taxon>
        <taxon>Gomphosphaeriaceae</taxon>
        <taxon>Gomphosphaeria</taxon>
    </lineage>
</organism>
<name>A0A941JUX4_9CHRO</name>
<dbReference type="EMBL" id="JADQBC010000042">
    <property type="protein sequence ID" value="MBR8827770.1"/>
    <property type="molecule type" value="Genomic_DNA"/>
</dbReference>
<gene>
    <name evidence="2" type="ORF">DSM107014_07665</name>
</gene>
<evidence type="ECO:0000313" key="2">
    <source>
        <dbReference type="EMBL" id="MBR8827770.1"/>
    </source>
</evidence>
<evidence type="ECO:0000259" key="1">
    <source>
        <dbReference type="Pfam" id="PF14423"/>
    </source>
</evidence>
<evidence type="ECO:0000313" key="3">
    <source>
        <dbReference type="Proteomes" id="UP000767446"/>
    </source>
</evidence>
<protein>
    <recommendedName>
        <fullName evidence="1">Immunity protein Imm5 domain-containing protein</fullName>
    </recommendedName>
</protein>
<feature type="domain" description="Immunity protein Imm5" evidence="1">
    <location>
        <begin position="11"/>
        <end position="205"/>
    </location>
</feature>